<sequence length="121" mass="14316">MESEKRLCLHCGKPIQGRMDKKFCDDSCRNTYNNQQNALSTNLIRNINHTLRKNRNILEALINPGEDLAKTTRDKLIRSGFNFKFFTHTYQNKKGNQYHYCYDFGYLELEGDWFLVVKGKE</sequence>
<reference evidence="1 2" key="1">
    <citation type="submission" date="2018-09" db="EMBL/GenBank/DDBJ databases">
        <authorList>
            <person name="Wang X."/>
            <person name="Du Z."/>
        </authorList>
    </citation>
    <scope>NUCLEOTIDE SEQUENCE [LARGE SCALE GENOMIC DNA]</scope>
    <source>
        <strain evidence="1 2">N3</strain>
    </source>
</reference>
<dbReference type="Proteomes" id="UP000283522">
    <property type="component" value="Unassembled WGS sequence"/>
</dbReference>
<accession>A0A418PN70</accession>
<proteinExistence type="predicted"/>
<organism evidence="1 2">
    <name type="scientific">Algoriphagus lacus</name>
    <dbReference type="NCBI Taxonomy" id="2056311"/>
    <lineage>
        <taxon>Bacteria</taxon>
        <taxon>Pseudomonadati</taxon>
        <taxon>Bacteroidota</taxon>
        <taxon>Cytophagia</taxon>
        <taxon>Cytophagales</taxon>
        <taxon>Cyclobacteriaceae</taxon>
        <taxon>Algoriphagus</taxon>
    </lineage>
</organism>
<name>A0A418PN70_9BACT</name>
<dbReference type="OrthoDB" id="5187906at2"/>
<protein>
    <submittedName>
        <fullName evidence="1">DUF2116 family Zn-ribbon domain-containing protein</fullName>
    </submittedName>
</protein>
<evidence type="ECO:0000313" key="2">
    <source>
        <dbReference type="Proteomes" id="UP000283522"/>
    </source>
</evidence>
<dbReference type="AlphaFoldDB" id="A0A418PN70"/>
<dbReference type="EMBL" id="QXML01000011">
    <property type="protein sequence ID" value="RIW12960.1"/>
    <property type="molecule type" value="Genomic_DNA"/>
</dbReference>
<gene>
    <name evidence="1" type="ORF">D0X99_17865</name>
</gene>
<evidence type="ECO:0000313" key="1">
    <source>
        <dbReference type="EMBL" id="RIW12960.1"/>
    </source>
</evidence>
<keyword evidence="2" id="KW-1185">Reference proteome</keyword>
<dbReference type="RefSeq" id="WP_119479225.1">
    <property type="nucleotide sequence ID" value="NZ_QXML01000011.1"/>
</dbReference>
<comment type="caution">
    <text evidence="1">The sequence shown here is derived from an EMBL/GenBank/DDBJ whole genome shotgun (WGS) entry which is preliminary data.</text>
</comment>